<gene>
    <name evidence="4" type="ORF">SAMN04487995_5225</name>
</gene>
<dbReference type="InterPro" id="IPR003362">
    <property type="entry name" value="Bact_transf"/>
</dbReference>
<feature type="transmembrane region" description="Helical" evidence="2">
    <location>
        <begin position="12"/>
        <end position="36"/>
    </location>
</feature>
<accession>A0A1H7A1C0</accession>
<dbReference type="Proteomes" id="UP000199532">
    <property type="component" value="Unassembled WGS sequence"/>
</dbReference>
<keyword evidence="2" id="KW-0472">Membrane</keyword>
<evidence type="ECO:0000259" key="3">
    <source>
        <dbReference type="Pfam" id="PF02397"/>
    </source>
</evidence>
<organism evidence="4 5">
    <name type="scientific">Dyadobacter koreensis</name>
    <dbReference type="NCBI Taxonomy" id="408657"/>
    <lineage>
        <taxon>Bacteria</taxon>
        <taxon>Pseudomonadati</taxon>
        <taxon>Bacteroidota</taxon>
        <taxon>Cytophagia</taxon>
        <taxon>Cytophagales</taxon>
        <taxon>Spirosomataceae</taxon>
        <taxon>Dyadobacter</taxon>
    </lineage>
</organism>
<keyword evidence="4" id="KW-0808">Transferase</keyword>
<dbReference type="STRING" id="408657.SAMN04487995_5225"/>
<dbReference type="GO" id="GO:0016780">
    <property type="term" value="F:phosphotransferase activity, for other substituted phosphate groups"/>
    <property type="evidence" value="ECO:0007669"/>
    <property type="project" value="TreeGrafter"/>
</dbReference>
<dbReference type="AlphaFoldDB" id="A0A1H7A1C0"/>
<evidence type="ECO:0000256" key="1">
    <source>
        <dbReference type="ARBA" id="ARBA00006464"/>
    </source>
</evidence>
<dbReference type="RefSeq" id="WP_090340218.1">
    <property type="nucleotide sequence ID" value="NZ_FNXY01000009.1"/>
</dbReference>
<dbReference type="EMBL" id="FNXY01000009">
    <property type="protein sequence ID" value="SEJ54825.1"/>
    <property type="molecule type" value="Genomic_DNA"/>
</dbReference>
<name>A0A1H7A1C0_9BACT</name>
<keyword evidence="5" id="KW-1185">Reference proteome</keyword>
<dbReference type="OrthoDB" id="9774190at2"/>
<dbReference type="Pfam" id="PF02397">
    <property type="entry name" value="Bac_transf"/>
    <property type="match status" value="1"/>
</dbReference>
<comment type="similarity">
    <text evidence="1">Belongs to the bacterial sugar transferase family.</text>
</comment>
<proteinExistence type="inferred from homology"/>
<evidence type="ECO:0000313" key="5">
    <source>
        <dbReference type="Proteomes" id="UP000199532"/>
    </source>
</evidence>
<dbReference type="PANTHER" id="PTHR30576">
    <property type="entry name" value="COLANIC BIOSYNTHESIS UDP-GLUCOSE LIPID CARRIER TRANSFERASE"/>
    <property type="match status" value="1"/>
</dbReference>
<feature type="domain" description="Bacterial sugar transferase" evidence="3">
    <location>
        <begin position="7"/>
        <end position="181"/>
    </location>
</feature>
<reference evidence="4 5" key="1">
    <citation type="submission" date="2016-10" db="EMBL/GenBank/DDBJ databases">
        <authorList>
            <person name="de Groot N.N."/>
        </authorList>
    </citation>
    <scope>NUCLEOTIDE SEQUENCE [LARGE SCALE GENOMIC DNA]</scope>
    <source>
        <strain evidence="4 5">DSM 19938</strain>
    </source>
</reference>
<protein>
    <submittedName>
        <fullName evidence="4">Sugar transferase involved in LPS biosynthesis (Colanic, teichoic acid)</fullName>
    </submittedName>
</protein>
<keyword evidence="2" id="KW-1133">Transmembrane helix</keyword>
<evidence type="ECO:0000313" key="4">
    <source>
        <dbReference type="EMBL" id="SEJ54825.1"/>
    </source>
</evidence>
<keyword evidence="2" id="KW-0812">Transmembrane</keyword>
<sequence>MYKKFGKRFIDVIIAAAGLIILSPLFLFLILLIYFLTNRNPFFHQPRPGLNGKIFTILKFKTMMDLYDKNGILLSDSQRLTSLGKFLRQTSLDELPQLWNVLIGDMSLVGPRPLLQEYLSIYTKEQSERHNVKPGITGWAQVNGKNSISWEDKFAYDLWYVKNISLRTDLIILSLTLRTIFSPRQIISNEKQVSGKFTG</sequence>
<dbReference type="PANTHER" id="PTHR30576:SF8">
    <property type="entry name" value="UNDECAPRENYL-PHOSPHATE GALACTOSE PHOSPHOTRANSFERASE"/>
    <property type="match status" value="1"/>
</dbReference>
<evidence type="ECO:0000256" key="2">
    <source>
        <dbReference type="SAM" id="Phobius"/>
    </source>
</evidence>